<feature type="domain" description="HTH deoR-type" evidence="4">
    <location>
        <begin position="7"/>
        <end position="62"/>
    </location>
</feature>
<dbReference type="SMART" id="SM01134">
    <property type="entry name" value="DeoRC"/>
    <property type="match status" value="1"/>
</dbReference>
<proteinExistence type="predicted"/>
<dbReference type="InterPro" id="IPR050313">
    <property type="entry name" value="Carb_Metab_HTH_regulators"/>
</dbReference>
<dbReference type="SMART" id="SM00420">
    <property type="entry name" value="HTH_DEOR"/>
    <property type="match status" value="1"/>
</dbReference>
<dbReference type="Proteomes" id="UP000256388">
    <property type="component" value="Unassembled WGS sequence"/>
</dbReference>
<dbReference type="GO" id="GO:0003700">
    <property type="term" value="F:DNA-binding transcription factor activity"/>
    <property type="evidence" value="ECO:0007669"/>
    <property type="project" value="InterPro"/>
</dbReference>
<dbReference type="PROSITE" id="PS51000">
    <property type="entry name" value="HTH_DEOR_2"/>
    <property type="match status" value="1"/>
</dbReference>
<accession>A0A347ZQE0</accession>
<reference evidence="5 6" key="1">
    <citation type="submission" date="2018-08" db="EMBL/GenBank/DDBJ databases">
        <title>Genomic Encyclopedia of Type Strains, Phase IV (KMG-IV): sequencing the most valuable type-strain genomes for metagenomic binning, comparative biology and taxonomic classification.</title>
        <authorList>
            <person name="Goeker M."/>
        </authorList>
    </citation>
    <scope>NUCLEOTIDE SEQUENCE [LARGE SCALE GENOMIC DNA]</scope>
    <source>
        <strain evidence="5 6">DSM 23923</strain>
    </source>
</reference>
<dbReference type="InterPro" id="IPR036390">
    <property type="entry name" value="WH_DNA-bd_sf"/>
</dbReference>
<dbReference type="SUPFAM" id="SSF100950">
    <property type="entry name" value="NagB/RpiA/CoA transferase-like"/>
    <property type="match status" value="1"/>
</dbReference>
<dbReference type="PANTHER" id="PTHR30363">
    <property type="entry name" value="HTH-TYPE TRANSCRIPTIONAL REGULATOR SRLR-RELATED"/>
    <property type="match status" value="1"/>
</dbReference>
<sequence>MGRAIDVKERQTNIADYILANGFVTVDELIEKFNISRMTVHRDLDYLERAQLIQKVRNGASAQPSNIFESDFAYRERVNIHQKEEICKLATTFLHDGMSIFLDDSTTVIPLIPHLRKFKSLTVVTSCLPAIIEITQIPEVNLIVLGGIYKHKYRSSYGYFSVSAINKIHADMTILSPHSYKTGSIFEYEQDVISAKRAMLENSEKSMVLMDNSKFKQTTLYLLAKISEFDHVIIDSDVPENVIKDLENQSKDLQIAKA</sequence>
<evidence type="ECO:0000259" key="4">
    <source>
        <dbReference type="PROSITE" id="PS51000"/>
    </source>
</evidence>
<dbReference type="SUPFAM" id="SSF46785">
    <property type="entry name" value="Winged helix' DNA-binding domain"/>
    <property type="match status" value="1"/>
</dbReference>
<dbReference type="PANTHER" id="PTHR30363:SF44">
    <property type="entry name" value="AGA OPERON TRANSCRIPTIONAL REPRESSOR-RELATED"/>
    <property type="match status" value="1"/>
</dbReference>
<dbReference type="AlphaFoldDB" id="A0A347ZQE0"/>
<evidence type="ECO:0000313" key="6">
    <source>
        <dbReference type="Proteomes" id="UP000256388"/>
    </source>
</evidence>
<dbReference type="InterPro" id="IPR037171">
    <property type="entry name" value="NagB/RpiA_transferase-like"/>
</dbReference>
<keyword evidence="6" id="KW-1185">Reference proteome</keyword>
<organism evidence="5 6">
    <name type="scientific">Pelolinea submarina</name>
    <dbReference type="NCBI Taxonomy" id="913107"/>
    <lineage>
        <taxon>Bacteria</taxon>
        <taxon>Bacillati</taxon>
        <taxon>Chloroflexota</taxon>
        <taxon>Anaerolineae</taxon>
        <taxon>Anaerolineales</taxon>
        <taxon>Anaerolineaceae</taxon>
        <taxon>Pelolinea</taxon>
    </lineage>
</organism>
<keyword evidence="3" id="KW-0804">Transcription</keyword>
<dbReference type="RefSeq" id="WP_116225850.1">
    <property type="nucleotide sequence ID" value="NZ_AP018437.1"/>
</dbReference>
<comment type="caution">
    <text evidence="5">The sequence shown here is derived from an EMBL/GenBank/DDBJ whole genome shotgun (WGS) entry which is preliminary data.</text>
</comment>
<dbReference type="OrthoDB" id="9797223at2"/>
<protein>
    <submittedName>
        <fullName evidence="5">DeoR family transcriptional regulator</fullName>
    </submittedName>
</protein>
<dbReference type="InterPro" id="IPR014036">
    <property type="entry name" value="DeoR-like_C"/>
</dbReference>
<name>A0A347ZQE0_9CHLR</name>
<dbReference type="PRINTS" id="PR00037">
    <property type="entry name" value="HTHLACR"/>
</dbReference>
<dbReference type="InterPro" id="IPR001034">
    <property type="entry name" value="DeoR_HTH"/>
</dbReference>
<keyword evidence="1" id="KW-0805">Transcription regulation</keyword>
<evidence type="ECO:0000313" key="5">
    <source>
        <dbReference type="EMBL" id="REG06149.1"/>
    </source>
</evidence>
<dbReference type="Gene3D" id="1.10.10.10">
    <property type="entry name" value="Winged helix-like DNA-binding domain superfamily/Winged helix DNA-binding domain"/>
    <property type="match status" value="1"/>
</dbReference>
<evidence type="ECO:0000256" key="3">
    <source>
        <dbReference type="ARBA" id="ARBA00023163"/>
    </source>
</evidence>
<dbReference type="Pfam" id="PF08220">
    <property type="entry name" value="HTH_DeoR"/>
    <property type="match status" value="1"/>
</dbReference>
<dbReference type="PROSITE" id="PS00894">
    <property type="entry name" value="HTH_DEOR_1"/>
    <property type="match status" value="1"/>
</dbReference>
<keyword evidence="2" id="KW-0238">DNA-binding</keyword>
<gene>
    <name evidence="5" type="ORF">DFR64_2580</name>
</gene>
<evidence type="ECO:0000256" key="1">
    <source>
        <dbReference type="ARBA" id="ARBA00023015"/>
    </source>
</evidence>
<dbReference type="InterPro" id="IPR036388">
    <property type="entry name" value="WH-like_DNA-bd_sf"/>
</dbReference>
<dbReference type="Pfam" id="PF00455">
    <property type="entry name" value="DeoRC"/>
    <property type="match status" value="1"/>
</dbReference>
<dbReference type="EMBL" id="QUMS01000004">
    <property type="protein sequence ID" value="REG06149.1"/>
    <property type="molecule type" value="Genomic_DNA"/>
</dbReference>
<dbReference type="GO" id="GO:0003677">
    <property type="term" value="F:DNA binding"/>
    <property type="evidence" value="ECO:0007669"/>
    <property type="project" value="UniProtKB-KW"/>
</dbReference>
<dbReference type="InterPro" id="IPR018356">
    <property type="entry name" value="Tscrpt_reg_HTH_DeoR_CS"/>
</dbReference>
<evidence type="ECO:0000256" key="2">
    <source>
        <dbReference type="ARBA" id="ARBA00023125"/>
    </source>
</evidence>